<reference evidence="1" key="1">
    <citation type="submission" date="2019-08" db="EMBL/GenBank/DDBJ databases">
        <authorList>
            <person name="Kucharzyk K."/>
            <person name="Murdoch R.W."/>
            <person name="Higgins S."/>
            <person name="Loffler F."/>
        </authorList>
    </citation>
    <scope>NUCLEOTIDE SEQUENCE</scope>
</reference>
<name>A0A645IB62_9ZZZZ</name>
<organism evidence="1">
    <name type="scientific">bioreactor metagenome</name>
    <dbReference type="NCBI Taxonomy" id="1076179"/>
    <lineage>
        <taxon>unclassified sequences</taxon>
        <taxon>metagenomes</taxon>
        <taxon>ecological metagenomes</taxon>
    </lineage>
</organism>
<proteinExistence type="predicted"/>
<comment type="caution">
    <text evidence="1">The sequence shown here is derived from an EMBL/GenBank/DDBJ whole genome shotgun (WGS) entry which is preliminary data.</text>
</comment>
<gene>
    <name evidence="1" type="ORF">SDC9_195283</name>
</gene>
<accession>A0A645IB62</accession>
<dbReference type="EMBL" id="VSSQ01109351">
    <property type="protein sequence ID" value="MPN47679.1"/>
    <property type="molecule type" value="Genomic_DNA"/>
</dbReference>
<evidence type="ECO:0000313" key="1">
    <source>
        <dbReference type="EMBL" id="MPN47679.1"/>
    </source>
</evidence>
<sequence>MAGRQLSYLSPTTVDTPVAIVAHDEYTAITYGKRKLLISKSSDWLFDIRLILRHTVDLQHPGIIVEINYVTGYGDDSLDQRLVLKCIRHDDHQVAALRLVIIDDTHNNLIVIVECRHH</sequence>
<dbReference type="AlphaFoldDB" id="A0A645IB62"/>
<protein>
    <submittedName>
        <fullName evidence="1">Uncharacterized protein</fullName>
    </submittedName>
</protein>